<gene>
    <name evidence="3" type="ORF">EAS64_26905</name>
</gene>
<reference evidence="3 4" key="1">
    <citation type="submission" date="2018-11" db="EMBL/GenBank/DDBJ databases">
        <title>Trebonia kvetii gen.nov., sp.nov., a novel acidophilic actinobacterium, and proposal of the new actinobacterial family Treboniaceae fam. nov.</title>
        <authorList>
            <person name="Rapoport D."/>
            <person name="Sagova-Mareckova M."/>
            <person name="Sedlacek I."/>
            <person name="Provaznik J."/>
            <person name="Kralova S."/>
            <person name="Pavlinic D."/>
            <person name="Benes V."/>
            <person name="Kopecky J."/>
        </authorList>
    </citation>
    <scope>NUCLEOTIDE SEQUENCE [LARGE SCALE GENOMIC DNA]</scope>
    <source>
        <strain evidence="3 4">15Tr583</strain>
    </source>
</reference>
<dbReference type="Proteomes" id="UP000460272">
    <property type="component" value="Unassembled WGS sequence"/>
</dbReference>
<dbReference type="GO" id="GO:0008395">
    <property type="term" value="F:steroid hydroxylase activity"/>
    <property type="evidence" value="ECO:0007669"/>
    <property type="project" value="TreeGrafter"/>
</dbReference>
<dbReference type="GO" id="GO:0036199">
    <property type="term" value="F:cholest-4-en-3-one 26-monooxygenase activity"/>
    <property type="evidence" value="ECO:0007669"/>
    <property type="project" value="TreeGrafter"/>
</dbReference>
<dbReference type="InterPro" id="IPR017972">
    <property type="entry name" value="Cyt_P450_CS"/>
</dbReference>
<evidence type="ECO:0000313" key="3">
    <source>
        <dbReference type="EMBL" id="TVZ02430.1"/>
    </source>
</evidence>
<protein>
    <submittedName>
        <fullName evidence="3">Cytochrome P450</fullName>
    </submittedName>
</protein>
<dbReference type="Gene3D" id="1.10.630.10">
    <property type="entry name" value="Cytochrome P450"/>
    <property type="match status" value="1"/>
</dbReference>
<dbReference type="GO" id="GO:0005506">
    <property type="term" value="F:iron ion binding"/>
    <property type="evidence" value="ECO:0007669"/>
    <property type="project" value="InterPro"/>
</dbReference>
<dbReference type="PANTHER" id="PTHR46696">
    <property type="entry name" value="P450, PUTATIVE (EUROFUNG)-RELATED"/>
    <property type="match status" value="1"/>
</dbReference>
<comment type="caution">
    <text evidence="3">The sequence shown here is derived from an EMBL/GenBank/DDBJ whole genome shotgun (WGS) entry which is preliminary data.</text>
</comment>
<keyword evidence="4" id="KW-1185">Reference proteome</keyword>
<organism evidence="3 4">
    <name type="scientific">Trebonia kvetii</name>
    <dbReference type="NCBI Taxonomy" id="2480626"/>
    <lineage>
        <taxon>Bacteria</taxon>
        <taxon>Bacillati</taxon>
        <taxon>Actinomycetota</taxon>
        <taxon>Actinomycetes</taxon>
        <taxon>Streptosporangiales</taxon>
        <taxon>Treboniaceae</taxon>
        <taxon>Trebonia</taxon>
    </lineage>
</organism>
<keyword evidence="2" id="KW-0479">Metal-binding</keyword>
<evidence type="ECO:0000256" key="2">
    <source>
        <dbReference type="RuleBase" id="RU000461"/>
    </source>
</evidence>
<keyword evidence="2" id="KW-0408">Iron</keyword>
<proteinExistence type="inferred from homology"/>
<dbReference type="SUPFAM" id="SSF48264">
    <property type="entry name" value="Cytochrome P450"/>
    <property type="match status" value="1"/>
</dbReference>
<dbReference type="GO" id="GO:0020037">
    <property type="term" value="F:heme binding"/>
    <property type="evidence" value="ECO:0007669"/>
    <property type="project" value="InterPro"/>
</dbReference>
<dbReference type="InterPro" id="IPR036396">
    <property type="entry name" value="Cyt_P450_sf"/>
</dbReference>
<dbReference type="GO" id="GO:0006707">
    <property type="term" value="P:cholesterol catabolic process"/>
    <property type="evidence" value="ECO:0007669"/>
    <property type="project" value="TreeGrafter"/>
</dbReference>
<comment type="similarity">
    <text evidence="1 2">Belongs to the cytochrome P450 family.</text>
</comment>
<keyword evidence="2" id="KW-0349">Heme</keyword>
<evidence type="ECO:0000256" key="1">
    <source>
        <dbReference type="ARBA" id="ARBA00010617"/>
    </source>
</evidence>
<dbReference type="AlphaFoldDB" id="A0A6P2BTW6"/>
<dbReference type="Pfam" id="PF00067">
    <property type="entry name" value="p450"/>
    <property type="match status" value="1"/>
</dbReference>
<evidence type="ECO:0000313" key="4">
    <source>
        <dbReference type="Proteomes" id="UP000460272"/>
    </source>
</evidence>
<dbReference type="EMBL" id="RPFW01000005">
    <property type="protein sequence ID" value="TVZ02430.1"/>
    <property type="molecule type" value="Genomic_DNA"/>
</dbReference>
<accession>A0A6P2BTW6</accession>
<keyword evidence="2" id="KW-0503">Monooxygenase</keyword>
<dbReference type="InterPro" id="IPR002397">
    <property type="entry name" value="Cyt_P450_B"/>
</dbReference>
<dbReference type="InterPro" id="IPR001128">
    <property type="entry name" value="Cyt_P450"/>
</dbReference>
<dbReference type="PRINTS" id="PR00359">
    <property type="entry name" value="BP450"/>
</dbReference>
<dbReference type="RefSeq" id="WP_145857428.1">
    <property type="nucleotide sequence ID" value="NZ_RPFW01000005.1"/>
</dbReference>
<keyword evidence="2" id="KW-0560">Oxidoreductase</keyword>
<name>A0A6P2BTW6_9ACTN</name>
<sequence length="429" mass="47761">MTGDEPRNWFADESLAQDPYPYLAELRSQCPVQPTPHHDVVAVTGYEEASEILRRHDDFSACVTVVGPFADFPEPFSGDDVSELIERHRHRLPQNDHMVTMDQPAHTRERALLMRLLTPGRLRENEEFIGVLADQQLESVIGAGRCEFIHEYASPLATLVIAELLGVPEEDFGQIRAGFGLSDGAGNLRQPDRPTQGDSLRWLAGTFTAYIEDRRRNPRDDVMSGLALAKYPDGSTPEVAAVVRTATFLFAAGQETSARMLAQAVRHLAEDQSLQDELREHPQRIPNLIEETLRIESPTKTDCRLARHTSTVAGVSIPAGSTVAVLLGAANHDPRKFPSPDEFQADRPNARQHLAFGRGIHTCPGSPLARAEGRITIERLLRRTRNIRLSETHHGPAADRRFSYEPTWMLRAMEELHIEFDPCGPGNTG</sequence>
<dbReference type="PROSITE" id="PS00086">
    <property type="entry name" value="CYTOCHROME_P450"/>
    <property type="match status" value="1"/>
</dbReference>
<dbReference type="PANTHER" id="PTHR46696:SF4">
    <property type="entry name" value="BIOTIN BIOSYNTHESIS CYTOCHROME P450"/>
    <property type="match status" value="1"/>
</dbReference>
<dbReference type="OrthoDB" id="502624at2"/>